<evidence type="ECO:0000256" key="2">
    <source>
        <dbReference type="SAM" id="MobiDB-lite"/>
    </source>
</evidence>
<name>A0A0K0FWV8_STRVS</name>
<proteinExistence type="predicted"/>
<feature type="coiled-coil region" evidence="1">
    <location>
        <begin position="199"/>
        <end position="320"/>
    </location>
</feature>
<dbReference type="STRING" id="75913.A0A0K0FWV8"/>
<dbReference type="Proteomes" id="UP000035680">
    <property type="component" value="Unassembled WGS sequence"/>
</dbReference>
<evidence type="ECO:0000313" key="3">
    <source>
        <dbReference type="Proteomes" id="UP000035680"/>
    </source>
</evidence>
<feature type="region of interest" description="Disordered" evidence="2">
    <location>
        <begin position="1"/>
        <end position="32"/>
    </location>
</feature>
<accession>A0A0K0FWV8</accession>
<dbReference type="WBParaSite" id="SVE_1691700.1">
    <property type="protein sequence ID" value="SVE_1691700.1"/>
    <property type="gene ID" value="SVE_1691700"/>
</dbReference>
<feature type="coiled-coil region" evidence="1">
    <location>
        <begin position="354"/>
        <end position="454"/>
    </location>
</feature>
<dbReference type="AlphaFoldDB" id="A0A0K0FWV8"/>
<feature type="coiled-coil region" evidence="1">
    <location>
        <begin position="140"/>
        <end position="174"/>
    </location>
</feature>
<evidence type="ECO:0000256" key="1">
    <source>
        <dbReference type="SAM" id="Coils"/>
    </source>
</evidence>
<reference evidence="4" key="2">
    <citation type="submission" date="2015-08" db="UniProtKB">
        <authorList>
            <consortium name="WormBaseParasite"/>
        </authorList>
    </citation>
    <scope>IDENTIFICATION</scope>
</reference>
<feature type="compositionally biased region" description="Polar residues" evidence="2">
    <location>
        <begin position="14"/>
        <end position="23"/>
    </location>
</feature>
<feature type="coiled-coil region" evidence="1">
    <location>
        <begin position="66"/>
        <end position="93"/>
    </location>
</feature>
<evidence type="ECO:0000313" key="4">
    <source>
        <dbReference type="WBParaSite" id="SVE_1691700.1"/>
    </source>
</evidence>
<sequence>MDNTTRITDLEVPLNSQPKSSSPLAGKSRTNKRVSIQFDPNRSIIAAGVSERLLNQPGLENVKLYIEEVKSAYDNAAIQNKEALEKLDMLKKNFCEVKNAYEKENLQLKNSIRMSDCSRVELTQEIKLLKRHLSIKDQCDSEVKQKLDETLELYDKLKEEMEVIEEENSRLKDTVVLLDSYDMKIKEYVDMVSILVQDKEILELRLVGLQKELQKQVQMNYSSKDMEVDVYLCKAKLRQVEKKYNNILRNLDDTNTEKESLENNVKQLRDTIYALEIDLKFFQDQVIDQVKEIEKQRSQLKKFELENKDLNIIINDLKEELTGRERAYLIKESVLQEKLSAITTENKGYIEQIAQEYQNEKEKLLQRHKEQIELLNKKHKETIAENYKKEEIKINAMKKQFNEQLDIVAIAATSRSEDKIKELKNQVKEHEITIHNLKNENRGILEEKHIIESELKDAEEIYTQTLQGKISECSELSK</sequence>
<organism evidence="3 4">
    <name type="scientific">Strongyloides venezuelensis</name>
    <name type="common">Threadworm</name>
    <dbReference type="NCBI Taxonomy" id="75913"/>
    <lineage>
        <taxon>Eukaryota</taxon>
        <taxon>Metazoa</taxon>
        <taxon>Ecdysozoa</taxon>
        <taxon>Nematoda</taxon>
        <taxon>Chromadorea</taxon>
        <taxon>Rhabditida</taxon>
        <taxon>Tylenchina</taxon>
        <taxon>Panagrolaimomorpha</taxon>
        <taxon>Strongyloidoidea</taxon>
        <taxon>Strongyloididae</taxon>
        <taxon>Strongyloides</taxon>
    </lineage>
</organism>
<reference evidence="3" key="1">
    <citation type="submission" date="2014-07" db="EMBL/GenBank/DDBJ databases">
        <authorList>
            <person name="Martin A.A"/>
            <person name="De Silva N."/>
        </authorList>
    </citation>
    <scope>NUCLEOTIDE SEQUENCE</scope>
</reference>
<protein>
    <submittedName>
        <fullName evidence="4">RING-type domain-containing protein</fullName>
    </submittedName>
</protein>
<keyword evidence="1" id="KW-0175">Coiled coil</keyword>
<keyword evidence="3" id="KW-1185">Reference proteome</keyword>